<reference evidence="9 10" key="1">
    <citation type="journal article" date="2015" name="Genome Announc.">
        <title>Expanding the biotechnology potential of lactobacilli through comparative genomics of 213 strains and associated genera.</title>
        <authorList>
            <person name="Sun Z."/>
            <person name="Harris H.M."/>
            <person name="McCann A."/>
            <person name="Guo C."/>
            <person name="Argimon S."/>
            <person name="Zhang W."/>
            <person name="Yang X."/>
            <person name="Jeffery I.B."/>
            <person name="Cooney J.C."/>
            <person name="Kagawa T.F."/>
            <person name="Liu W."/>
            <person name="Song Y."/>
            <person name="Salvetti E."/>
            <person name="Wrobel A."/>
            <person name="Rasinkangas P."/>
            <person name="Parkhill J."/>
            <person name="Rea M.C."/>
            <person name="O'Sullivan O."/>
            <person name="Ritari J."/>
            <person name="Douillard F.P."/>
            <person name="Paul Ross R."/>
            <person name="Yang R."/>
            <person name="Briner A.E."/>
            <person name="Felis G.E."/>
            <person name="de Vos W.M."/>
            <person name="Barrangou R."/>
            <person name="Klaenhammer T.R."/>
            <person name="Caufield P.W."/>
            <person name="Cui Y."/>
            <person name="Zhang H."/>
            <person name="O'Toole P.W."/>
        </authorList>
    </citation>
    <scope>NUCLEOTIDE SEQUENCE [LARGE SCALE GENOMIC DNA]</scope>
    <source>
        <strain evidence="9 10">DSM 14857</strain>
    </source>
</reference>
<protein>
    <recommendedName>
        <fullName evidence="7 8">Glutamate racemase</fullName>
        <ecNumber evidence="2 8">5.1.1.3</ecNumber>
    </recommendedName>
</protein>
<dbReference type="GO" id="GO:0071555">
    <property type="term" value="P:cell wall organization"/>
    <property type="evidence" value="ECO:0007669"/>
    <property type="project" value="UniProtKB-KW"/>
</dbReference>
<dbReference type="GO" id="GO:0008360">
    <property type="term" value="P:regulation of cell shape"/>
    <property type="evidence" value="ECO:0007669"/>
    <property type="project" value="UniProtKB-KW"/>
</dbReference>
<dbReference type="Proteomes" id="UP000051647">
    <property type="component" value="Unassembled WGS sequence"/>
</dbReference>
<evidence type="ECO:0000256" key="8">
    <source>
        <dbReference type="HAMAP-Rule" id="MF_00258"/>
    </source>
</evidence>
<evidence type="ECO:0000256" key="5">
    <source>
        <dbReference type="ARBA" id="ARBA00023235"/>
    </source>
</evidence>
<dbReference type="InterPro" id="IPR033134">
    <property type="entry name" value="Asp/Glu_racemase_AS_2"/>
</dbReference>
<comment type="pathway">
    <text evidence="8">Cell wall biogenesis; peptidoglycan biosynthesis.</text>
</comment>
<evidence type="ECO:0000256" key="2">
    <source>
        <dbReference type="ARBA" id="ARBA00013090"/>
    </source>
</evidence>
<feature type="active site" description="Proton donor/acceptor" evidence="8">
    <location>
        <position position="185"/>
    </location>
</feature>
<organism evidence="9 10">
    <name type="scientific">Companilactobacillus versmoldensis DSM 14857 = KCTC 3814</name>
    <dbReference type="NCBI Taxonomy" id="1423815"/>
    <lineage>
        <taxon>Bacteria</taxon>
        <taxon>Bacillati</taxon>
        <taxon>Bacillota</taxon>
        <taxon>Bacilli</taxon>
        <taxon>Lactobacillales</taxon>
        <taxon>Lactobacillaceae</taxon>
        <taxon>Companilactobacillus</taxon>
    </lineage>
</organism>
<dbReference type="SUPFAM" id="SSF53681">
    <property type="entry name" value="Aspartate/glutamate racemase"/>
    <property type="match status" value="2"/>
</dbReference>
<feature type="binding site" evidence="8">
    <location>
        <begin position="186"/>
        <end position="187"/>
    </location>
    <ligand>
        <name>substrate</name>
    </ligand>
</feature>
<dbReference type="InterPro" id="IPR001920">
    <property type="entry name" value="Asp/Glu_race"/>
</dbReference>
<comment type="similarity">
    <text evidence="8">Belongs to the aspartate/glutamate racemases family.</text>
</comment>
<dbReference type="HAMAP" id="MF_00258">
    <property type="entry name" value="Glu_racemase"/>
    <property type="match status" value="1"/>
</dbReference>
<evidence type="ECO:0000256" key="1">
    <source>
        <dbReference type="ARBA" id="ARBA00001602"/>
    </source>
</evidence>
<dbReference type="RefSeq" id="WP_010624793.1">
    <property type="nucleotide sequence ID" value="NZ_AZFA01000020.1"/>
</dbReference>
<dbReference type="InterPro" id="IPR015942">
    <property type="entry name" value="Asp/Glu/hydantoin_racemase"/>
</dbReference>
<comment type="function">
    <text evidence="8">Provides the (R)-glutamate required for cell wall biosynthesis.</text>
</comment>
<keyword evidence="6 8" id="KW-0961">Cell wall biogenesis/degradation</keyword>
<feature type="active site" description="Proton donor/acceptor" evidence="8">
    <location>
        <position position="74"/>
    </location>
</feature>
<dbReference type="EMBL" id="AZFA01000020">
    <property type="protein sequence ID" value="KRL66149.1"/>
    <property type="molecule type" value="Genomic_DNA"/>
</dbReference>
<dbReference type="PANTHER" id="PTHR21198:SF2">
    <property type="entry name" value="GLUTAMATE RACEMASE"/>
    <property type="match status" value="1"/>
</dbReference>
<dbReference type="GO" id="GO:0009252">
    <property type="term" value="P:peptidoglycan biosynthetic process"/>
    <property type="evidence" value="ECO:0007669"/>
    <property type="project" value="UniProtKB-UniRule"/>
</dbReference>
<dbReference type="FunFam" id="3.40.50.1860:FF:000002">
    <property type="entry name" value="Glutamate racemase"/>
    <property type="match status" value="1"/>
</dbReference>
<keyword evidence="5 8" id="KW-0413">Isomerase</keyword>
<evidence type="ECO:0000313" key="10">
    <source>
        <dbReference type="Proteomes" id="UP000051647"/>
    </source>
</evidence>
<feature type="binding site" evidence="8">
    <location>
        <begin position="43"/>
        <end position="44"/>
    </location>
    <ligand>
        <name>substrate</name>
    </ligand>
</feature>
<dbReference type="Gene3D" id="3.40.50.1860">
    <property type="match status" value="2"/>
</dbReference>
<dbReference type="InterPro" id="IPR004391">
    <property type="entry name" value="Glu_race"/>
</dbReference>
<proteinExistence type="inferred from homology"/>
<dbReference type="GO" id="GO:0042802">
    <property type="term" value="F:identical protein binding"/>
    <property type="evidence" value="ECO:0007669"/>
    <property type="project" value="UniProtKB-ARBA"/>
</dbReference>
<dbReference type="PANTHER" id="PTHR21198">
    <property type="entry name" value="GLUTAMATE RACEMASE"/>
    <property type="match status" value="1"/>
</dbReference>
<accession>A0A0R1SIP2</accession>
<evidence type="ECO:0000256" key="4">
    <source>
        <dbReference type="ARBA" id="ARBA00022984"/>
    </source>
</evidence>
<dbReference type="Pfam" id="PF01177">
    <property type="entry name" value="Asp_Glu_race"/>
    <property type="match status" value="1"/>
</dbReference>
<dbReference type="PROSITE" id="PS00924">
    <property type="entry name" value="ASP_GLU_RACEMASE_2"/>
    <property type="match status" value="1"/>
</dbReference>
<sequence length="268" mass="29285">MSDKRPIGLLDSGVGGLTVTSEVIKKLPHEDIIFIGDEAHMPYGVRPASEIIKYTREMVQFLVQQKVKAIIFACNTATARALPTISKEFDVPMFGVIRSGAQGAVEDTKTKEIGVIGTQSTIDSNSYPETIKKADSSIKVTSLPAQHFVKIVENNAGNTEKARLDIEETLTPFKNTNVDTLILGCTHFPMLQKQIHSFMGDKVKLVDPGIETTNVTKQFLLDNDLVTDQAANGHIELNTTADLDSFKKLAQDWLGKGATDINLVKIGD</sequence>
<keyword evidence="10" id="KW-1185">Reference proteome</keyword>
<keyword evidence="3 8" id="KW-0133">Cell shape</keyword>
<dbReference type="NCBIfam" id="TIGR00067">
    <property type="entry name" value="glut_race"/>
    <property type="match status" value="1"/>
</dbReference>
<evidence type="ECO:0000256" key="6">
    <source>
        <dbReference type="ARBA" id="ARBA00023316"/>
    </source>
</evidence>
<dbReference type="AlphaFoldDB" id="A0A0R1SIP2"/>
<feature type="binding site" evidence="8">
    <location>
        <begin position="75"/>
        <end position="76"/>
    </location>
    <ligand>
        <name>substrate</name>
    </ligand>
</feature>
<evidence type="ECO:0000256" key="3">
    <source>
        <dbReference type="ARBA" id="ARBA00022960"/>
    </source>
</evidence>
<dbReference type="EC" id="5.1.1.3" evidence="2 8"/>
<dbReference type="GO" id="GO:0008881">
    <property type="term" value="F:glutamate racemase activity"/>
    <property type="evidence" value="ECO:0007669"/>
    <property type="project" value="UniProtKB-UniRule"/>
</dbReference>
<evidence type="ECO:0000313" key="9">
    <source>
        <dbReference type="EMBL" id="KRL66149.1"/>
    </source>
</evidence>
<dbReference type="OrthoDB" id="9801055at2"/>
<comment type="caution">
    <text evidence="9">The sequence shown here is derived from an EMBL/GenBank/DDBJ whole genome shotgun (WGS) entry which is preliminary data.</text>
</comment>
<dbReference type="UniPathway" id="UPA00219"/>
<dbReference type="STRING" id="1423815.FC27_GL001078"/>
<name>A0A0R1SIP2_9LACO</name>
<feature type="binding site" evidence="8">
    <location>
        <begin position="11"/>
        <end position="12"/>
    </location>
    <ligand>
        <name>substrate</name>
    </ligand>
</feature>
<comment type="catalytic activity">
    <reaction evidence="1 8">
        <text>L-glutamate = D-glutamate</text>
        <dbReference type="Rhea" id="RHEA:12813"/>
        <dbReference type="ChEBI" id="CHEBI:29985"/>
        <dbReference type="ChEBI" id="CHEBI:29986"/>
        <dbReference type="EC" id="5.1.1.3"/>
    </reaction>
</comment>
<dbReference type="PATRIC" id="fig|1423815.3.peg.1099"/>
<gene>
    <name evidence="8" type="primary">murI</name>
    <name evidence="9" type="ORF">FC27_GL001078</name>
</gene>
<dbReference type="eggNOG" id="COG0796">
    <property type="taxonomic scope" value="Bacteria"/>
</dbReference>
<keyword evidence="4 8" id="KW-0573">Peptidoglycan synthesis</keyword>
<evidence type="ECO:0000256" key="7">
    <source>
        <dbReference type="ARBA" id="ARBA00070053"/>
    </source>
</evidence>